<feature type="transmembrane region" description="Helical" evidence="8">
    <location>
        <begin position="80"/>
        <end position="105"/>
    </location>
</feature>
<dbReference type="GO" id="GO:0005886">
    <property type="term" value="C:plasma membrane"/>
    <property type="evidence" value="ECO:0007669"/>
    <property type="project" value="UniProtKB-SubCell"/>
</dbReference>
<dbReference type="PANTHER" id="PTHR31611:SF0">
    <property type="entry name" value="HIGH-AFFINITY NICKEL TRANSPORT PROTEIN NIC1"/>
    <property type="match status" value="1"/>
</dbReference>
<dbReference type="GO" id="GO:0012505">
    <property type="term" value="C:endomembrane system"/>
    <property type="evidence" value="ECO:0007669"/>
    <property type="project" value="UniProtKB-SubCell"/>
</dbReference>
<dbReference type="PANTHER" id="PTHR31611">
    <property type="entry name" value="HIGH-AFFINITY NICKEL TRANSPORT PROTEIN NIC1"/>
    <property type="match status" value="1"/>
</dbReference>
<evidence type="ECO:0000256" key="4">
    <source>
        <dbReference type="ARBA" id="ARBA00022596"/>
    </source>
</evidence>
<comment type="caution">
    <text evidence="9">The sequence shown here is derived from an EMBL/GenBank/DDBJ whole genome shotgun (WGS) entry which is preliminary data.</text>
</comment>
<feature type="transmembrane region" description="Helical" evidence="8">
    <location>
        <begin position="224"/>
        <end position="246"/>
    </location>
</feature>
<evidence type="ECO:0000313" key="10">
    <source>
        <dbReference type="Proteomes" id="UP000029273"/>
    </source>
</evidence>
<evidence type="ECO:0000256" key="3">
    <source>
        <dbReference type="ARBA" id="ARBA00022448"/>
    </source>
</evidence>
<dbReference type="GO" id="GO:0015099">
    <property type="term" value="F:nickel cation transmembrane transporter activity"/>
    <property type="evidence" value="ECO:0007669"/>
    <property type="project" value="UniProtKB-UniRule"/>
</dbReference>
<dbReference type="RefSeq" id="WP_065089474.1">
    <property type="nucleotide sequence ID" value="NZ_JQSG02000003.1"/>
</dbReference>
<protein>
    <recommendedName>
        <fullName evidence="8">Nickel/cobalt efflux system</fullName>
    </recommendedName>
</protein>
<sequence length="342" mass="37283">MSVTTTPRRTRPSWVIATLLVALNLLAWGLLAGLGRADAALLGIGALAYGFGLRHAFDADHIAAIDNVTRKLRHEGQRPLGVGLFFSLGHSTVVFGLSAALVLAVRATQAQLPMLQHWGGLVGTLVSAAFLTLIGLINLFVFSRLWRAFRARRRWGEPAPSDAELESLLQRRGLFARLLRGVYRRIDRSWKMYPVGLLFGLGFDTASEIAILGISAAAAQNGHLPLWGVMVFPLLFTAAMSLMDTLDGIVMLRAYDWALADAERKLYFNTALTGLSVLLALAIGLIEWLQLLAPALGLRHGLWASLETLDFSQIGIAVTVIMLAGWALAFVYYRRALTPARA</sequence>
<feature type="transmembrane region" description="Helical" evidence="8">
    <location>
        <begin position="311"/>
        <end position="333"/>
    </location>
</feature>
<gene>
    <name evidence="9" type="ORF">Thpro_021600</name>
</gene>
<evidence type="ECO:0000256" key="1">
    <source>
        <dbReference type="ARBA" id="ARBA00004127"/>
    </source>
</evidence>
<keyword evidence="6 8" id="KW-1133">Transmembrane helix</keyword>
<reference evidence="9 10" key="1">
    <citation type="journal article" date="2014" name="Genome Announc.">
        <title>Draft Genome Sequence of the Iron-Oxidizing, Acidophilic, and Halotolerant 'Thiobacillus prosperus' Type Strain DSM 5130.</title>
        <authorList>
            <person name="Ossandon F.J."/>
            <person name="Cardenas J.P."/>
            <person name="Corbett M."/>
            <person name="Quatrini R."/>
            <person name="Holmes D.S."/>
            <person name="Watkin E."/>
        </authorList>
    </citation>
    <scope>NUCLEOTIDE SEQUENCE [LARGE SCALE GENOMIC DNA]</scope>
    <source>
        <strain evidence="9 10">DSM 5130</strain>
    </source>
</reference>
<feature type="transmembrane region" description="Helical" evidence="8">
    <location>
        <begin position="193"/>
        <end position="218"/>
    </location>
</feature>
<evidence type="ECO:0000256" key="7">
    <source>
        <dbReference type="ARBA" id="ARBA00023136"/>
    </source>
</evidence>
<feature type="transmembrane region" description="Helical" evidence="8">
    <location>
        <begin position="125"/>
        <end position="146"/>
    </location>
</feature>
<name>A0A1A6C3X9_9GAMM</name>
<keyword evidence="5 8" id="KW-0812">Transmembrane</keyword>
<comment type="subcellular location">
    <subcellularLocation>
        <location evidence="8">Cell membrane</location>
        <topology evidence="8">Multi-pass membrane protein</topology>
    </subcellularLocation>
    <subcellularLocation>
        <location evidence="1">Endomembrane system</location>
        <topology evidence="1">Multi-pass membrane protein</topology>
    </subcellularLocation>
</comment>
<dbReference type="STRING" id="160660.BJI67_01720"/>
<dbReference type="InterPro" id="IPR004688">
    <property type="entry name" value="Ni/Co_transpt"/>
</dbReference>
<feature type="transmembrane region" description="Helical" evidence="8">
    <location>
        <begin position="266"/>
        <end position="291"/>
    </location>
</feature>
<organism evidence="9 10">
    <name type="scientific">Acidihalobacter prosperus</name>
    <dbReference type="NCBI Taxonomy" id="160660"/>
    <lineage>
        <taxon>Bacteria</taxon>
        <taxon>Pseudomonadati</taxon>
        <taxon>Pseudomonadota</taxon>
        <taxon>Gammaproteobacteria</taxon>
        <taxon>Chromatiales</taxon>
        <taxon>Ectothiorhodospiraceae</taxon>
        <taxon>Acidihalobacter</taxon>
    </lineage>
</organism>
<keyword evidence="10" id="KW-1185">Reference proteome</keyword>
<proteinExistence type="inferred from homology"/>
<feature type="transmembrane region" description="Helical" evidence="8">
    <location>
        <begin position="39"/>
        <end position="57"/>
    </location>
</feature>
<feature type="transmembrane region" description="Helical" evidence="8">
    <location>
        <begin position="12"/>
        <end position="33"/>
    </location>
</feature>
<evidence type="ECO:0000256" key="5">
    <source>
        <dbReference type="ARBA" id="ARBA00022692"/>
    </source>
</evidence>
<evidence type="ECO:0000256" key="8">
    <source>
        <dbReference type="RuleBase" id="RU362101"/>
    </source>
</evidence>
<evidence type="ECO:0000313" key="9">
    <source>
        <dbReference type="EMBL" id="OBS09272.1"/>
    </source>
</evidence>
<dbReference type="InterPro" id="IPR011541">
    <property type="entry name" value="Ni/Co_transpt_high_affinity"/>
</dbReference>
<keyword evidence="4" id="KW-0533">Nickel</keyword>
<dbReference type="OrthoDB" id="9776706at2"/>
<comment type="similarity">
    <text evidence="2 8">Belongs to the NiCoT transporter (TC 2.A.52) family.</text>
</comment>
<keyword evidence="3 8" id="KW-0813">Transport</keyword>
<evidence type="ECO:0000256" key="6">
    <source>
        <dbReference type="ARBA" id="ARBA00022989"/>
    </source>
</evidence>
<dbReference type="Proteomes" id="UP000029273">
    <property type="component" value="Unassembled WGS sequence"/>
</dbReference>
<dbReference type="NCBIfam" id="TIGR00802">
    <property type="entry name" value="nico"/>
    <property type="match status" value="1"/>
</dbReference>
<dbReference type="Pfam" id="PF03824">
    <property type="entry name" value="NicO"/>
    <property type="match status" value="1"/>
</dbReference>
<keyword evidence="7 8" id="KW-0472">Membrane</keyword>
<accession>A0A1A6C3X9</accession>
<evidence type="ECO:0000256" key="2">
    <source>
        <dbReference type="ARBA" id="ARBA00010892"/>
    </source>
</evidence>
<dbReference type="EMBL" id="JQSG02000003">
    <property type="protein sequence ID" value="OBS09272.1"/>
    <property type="molecule type" value="Genomic_DNA"/>
</dbReference>
<dbReference type="AlphaFoldDB" id="A0A1A6C3X9"/>